<organism evidence="6 7">
    <name type="scientific">Xylaria flabelliformis</name>
    <dbReference type="NCBI Taxonomy" id="2512241"/>
    <lineage>
        <taxon>Eukaryota</taxon>
        <taxon>Fungi</taxon>
        <taxon>Dikarya</taxon>
        <taxon>Ascomycota</taxon>
        <taxon>Pezizomycotina</taxon>
        <taxon>Sordariomycetes</taxon>
        <taxon>Xylariomycetidae</taxon>
        <taxon>Xylariales</taxon>
        <taxon>Xylariaceae</taxon>
        <taxon>Xylaria</taxon>
    </lineage>
</organism>
<dbReference type="GO" id="GO:0046872">
    <property type="term" value="F:metal ion binding"/>
    <property type="evidence" value="ECO:0007669"/>
    <property type="project" value="UniProtKB-KW"/>
</dbReference>
<comment type="caution">
    <text evidence="6">The sequence shown here is derived from an EMBL/GenBank/DDBJ whole genome shotgun (WGS) entry which is preliminary data.</text>
</comment>
<feature type="domain" description="CENP-V/GFA" evidence="5">
    <location>
        <begin position="10"/>
        <end position="132"/>
    </location>
</feature>
<dbReference type="Pfam" id="PF04828">
    <property type="entry name" value="GFA"/>
    <property type="match status" value="1"/>
</dbReference>
<keyword evidence="3" id="KW-0862">Zinc</keyword>
<dbReference type="PANTHER" id="PTHR33337:SF30">
    <property type="entry name" value="DUF636 DOMAIN PROTEIN (AFU_ORTHOLOGUE AFUA_1G03180)"/>
    <property type="match status" value="1"/>
</dbReference>
<dbReference type="AlphaFoldDB" id="A0A553HNX3"/>
<protein>
    <recommendedName>
        <fullName evidence="5">CENP-V/GFA domain-containing protein</fullName>
    </recommendedName>
</protein>
<dbReference type="Gene3D" id="3.90.1590.10">
    <property type="entry name" value="glutathione-dependent formaldehyde- activating enzyme (gfa)"/>
    <property type="match status" value="1"/>
</dbReference>
<keyword evidence="2" id="KW-0479">Metal-binding</keyword>
<evidence type="ECO:0000313" key="7">
    <source>
        <dbReference type="Proteomes" id="UP000319160"/>
    </source>
</evidence>
<gene>
    <name evidence="6" type="ORF">FHL15_009518</name>
</gene>
<dbReference type="InterPro" id="IPR011057">
    <property type="entry name" value="Mss4-like_sf"/>
</dbReference>
<dbReference type="GO" id="GO:0016846">
    <property type="term" value="F:carbon-sulfur lyase activity"/>
    <property type="evidence" value="ECO:0007669"/>
    <property type="project" value="InterPro"/>
</dbReference>
<dbReference type="InterPro" id="IPR006913">
    <property type="entry name" value="CENP-V/GFA"/>
</dbReference>
<evidence type="ECO:0000256" key="2">
    <source>
        <dbReference type="ARBA" id="ARBA00022723"/>
    </source>
</evidence>
<name>A0A553HNX3_9PEZI</name>
<dbReference type="SUPFAM" id="SSF51316">
    <property type="entry name" value="Mss4-like"/>
    <property type="match status" value="2"/>
</dbReference>
<proteinExistence type="inferred from homology"/>
<dbReference type="Proteomes" id="UP000319160">
    <property type="component" value="Unassembled WGS sequence"/>
</dbReference>
<reference evidence="7" key="1">
    <citation type="submission" date="2019-06" db="EMBL/GenBank/DDBJ databases">
        <title>Draft genome sequence of the griseofulvin-producing fungus Xylaria cubensis strain G536.</title>
        <authorList>
            <person name="Mead M.E."/>
            <person name="Raja H.A."/>
            <person name="Steenwyk J.L."/>
            <person name="Knowles S.L."/>
            <person name="Oberlies N.H."/>
            <person name="Rokas A."/>
        </authorList>
    </citation>
    <scope>NUCLEOTIDE SEQUENCE [LARGE SCALE GENOMIC DNA]</scope>
    <source>
        <strain evidence="7">G536</strain>
    </source>
</reference>
<keyword evidence="4" id="KW-0456">Lyase</keyword>
<evidence type="ECO:0000259" key="5">
    <source>
        <dbReference type="PROSITE" id="PS51891"/>
    </source>
</evidence>
<sequence>MDSQRNTTVITAECFCKSHTFSLEVSTAKLPLECDICHCDYCRHCTGALFVIKITWPQPRESVDISGLQRYQFSANIMYRFCGTCSALMFYESVRYPSKLGIFYGPLKNVDIDLTKHIYVYDTRNGGASFWLRKPNANGKEIPRYQQQFSEDKDEEIDWYWPHVPSLGCGLWPGEWPLLISWHCKSINLPLHCKYYLTKDREELPWFIHPTTNNQIAGFTVRDPCHPYFSNEIMNWVTVDLGIISQRNGRAFLKTTAELKVAVDADDSAAGTLTCYQLSPEIQRYFCKVCSASAFCTCSKRPEIVGVAIGLLRRILVNQQNVLSRARAEVDLSWNFGDTSTSLDDATWGWRGRLIKRVQADVQELMVSEQCCASTISVANN</sequence>
<dbReference type="PROSITE" id="PS51891">
    <property type="entry name" value="CENP_V_GFA"/>
    <property type="match status" value="1"/>
</dbReference>
<dbReference type="PANTHER" id="PTHR33337">
    <property type="entry name" value="GFA DOMAIN-CONTAINING PROTEIN"/>
    <property type="match status" value="1"/>
</dbReference>
<evidence type="ECO:0000256" key="4">
    <source>
        <dbReference type="ARBA" id="ARBA00023239"/>
    </source>
</evidence>
<evidence type="ECO:0000313" key="6">
    <source>
        <dbReference type="EMBL" id="TRX89609.1"/>
    </source>
</evidence>
<evidence type="ECO:0000256" key="1">
    <source>
        <dbReference type="ARBA" id="ARBA00005495"/>
    </source>
</evidence>
<keyword evidence="7" id="KW-1185">Reference proteome</keyword>
<dbReference type="Gene3D" id="2.170.150.70">
    <property type="match status" value="1"/>
</dbReference>
<dbReference type="OrthoDB" id="5422068at2759"/>
<dbReference type="EMBL" id="VFLP01000065">
    <property type="protein sequence ID" value="TRX89609.1"/>
    <property type="molecule type" value="Genomic_DNA"/>
</dbReference>
<comment type="similarity">
    <text evidence="1">Belongs to the Gfa family.</text>
</comment>
<accession>A0A553HNX3</accession>
<evidence type="ECO:0000256" key="3">
    <source>
        <dbReference type="ARBA" id="ARBA00022833"/>
    </source>
</evidence>